<evidence type="ECO:0008006" key="14">
    <source>
        <dbReference type="Google" id="ProtNLM"/>
    </source>
</evidence>
<comment type="subcellular location">
    <subcellularLocation>
        <location evidence="1">Membrane</location>
        <topology evidence="1">Multi-pass membrane protein</topology>
    </subcellularLocation>
</comment>
<proteinExistence type="predicted"/>
<evidence type="ECO:0000256" key="4">
    <source>
        <dbReference type="ARBA" id="ARBA00022989"/>
    </source>
</evidence>
<feature type="domain" description="Cyclic nucleotide-binding" evidence="10">
    <location>
        <begin position="498"/>
        <end position="605"/>
    </location>
</feature>
<name>A0A7S3LGG6_9STRA</name>
<dbReference type="GO" id="GO:0016020">
    <property type="term" value="C:membrane"/>
    <property type="evidence" value="ECO:0007669"/>
    <property type="project" value="UniProtKB-SubCell"/>
</dbReference>
<dbReference type="PANTHER" id="PTHR12064:SF94">
    <property type="entry name" value="UNEXTENDED PROTEIN"/>
    <property type="match status" value="1"/>
</dbReference>
<keyword evidence="3" id="KW-0677">Repeat</keyword>
<feature type="region of interest" description="Disordered" evidence="8">
    <location>
        <begin position="680"/>
        <end position="764"/>
    </location>
</feature>
<reference evidence="13" key="1">
    <citation type="submission" date="2021-01" db="EMBL/GenBank/DDBJ databases">
        <authorList>
            <person name="Corre E."/>
            <person name="Pelletier E."/>
            <person name="Niang G."/>
            <person name="Scheremetjew M."/>
            <person name="Finn R."/>
            <person name="Kale V."/>
            <person name="Holt S."/>
            <person name="Cochrane G."/>
            <person name="Meng A."/>
            <person name="Brown T."/>
            <person name="Cohen L."/>
        </authorList>
    </citation>
    <scope>NUCLEOTIDE SEQUENCE</scope>
    <source>
        <strain evidence="13">CCMP127</strain>
    </source>
</reference>
<dbReference type="InterPro" id="IPR044751">
    <property type="entry name" value="Ion_transp-like_CBS"/>
</dbReference>
<dbReference type="InterPro" id="IPR002550">
    <property type="entry name" value="CNNM"/>
</dbReference>
<keyword evidence="5 7" id="KW-0472">Membrane</keyword>
<protein>
    <recommendedName>
        <fullName evidence="14">CNNM transmembrane domain-containing protein</fullName>
    </recommendedName>
</protein>
<sequence>MKVDSGMANTNQHDATPFLLWKRSLGTAALVAMVGVPWLLMAGWSSSTTTVAPPAATTTTTIISPHNLRHSSPVPRFLQDTECTRTCCVEAYSDLPCKEEEESTADNPFANTPLWFQITLMCLLIIMSAFFSGLTLGLMGLDKTGLEIVMEGDDEKYREMAKKIYPLRKQGNLLLCTLLLGNVCVNSLLSILTADKFGGTIGLLSSTFLIVIFGEIVPQASCQRYSLEVGSAMVPVVRVIMYLLLPVSFLLAKGLDYALGEELATTYSSKEMIKLLQIHVQEEMIDPDTAKAMQGAIQFKDMTVKEVMTPLANTFMLSVDDKLNFETIAKIFKTGYSRIPVYQVTKNNVIGLLFVKDLIFIDPEDDTRVQDFVDIFGRRVHTVWPDDKLGDVLRDLKQGKSHMALVQDVNNEDESKDPFYEVKGIITLEDIIEEIIGVEIVDETDEYVDGTHSVPVDRGETFKWASLRLLDSKIVDETLSYDETQAVTAHLLRNYYDVVSLLTEHQLEHLIATTPVSVLPTATEELGKLLPDDLLYEKNKPNDTCTLILSGKVKVLAGADNFRTDVSSWSVLASKALADKAYAPDFSAYVSSGPCRCLRLTRARFLAAVDASTVERQAHATPTGSPVVSVGHKDSASSSGHNGKSRKQKLMTALKAVEVQKKVASESVVGRRAIKAAAITGHNHFRQQSSEKLEPVVEAPSVPTHVDGETTSTPSHDDVVSVPSHEGDSGTTTAPAAPGPDEASSPPPPPKDSQPDTDDTPKQP</sequence>
<dbReference type="Pfam" id="PF00571">
    <property type="entry name" value="CBS"/>
    <property type="match status" value="2"/>
</dbReference>
<dbReference type="GO" id="GO:0010960">
    <property type="term" value="P:magnesium ion homeostasis"/>
    <property type="evidence" value="ECO:0007669"/>
    <property type="project" value="InterPro"/>
</dbReference>
<dbReference type="Pfam" id="PF25562">
    <property type="entry name" value="CNBH_CNNM2_C"/>
    <property type="match status" value="1"/>
</dbReference>
<keyword evidence="6" id="KW-0129">CBS domain</keyword>
<feature type="domain" description="CNNM transmembrane" evidence="12">
    <location>
        <begin position="110"/>
        <end position="289"/>
    </location>
</feature>
<evidence type="ECO:0000256" key="9">
    <source>
        <dbReference type="SAM" id="Phobius"/>
    </source>
</evidence>
<feature type="compositionally biased region" description="Low complexity" evidence="8">
    <location>
        <begin position="734"/>
        <end position="744"/>
    </location>
</feature>
<evidence type="ECO:0000256" key="6">
    <source>
        <dbReference type="PROSITE-ProRule" id="PRU00703"/>
    </source>
</evidence>
<evidence type="ECO:0000256" key="5">
    <source>
        <dbReference type="ARBA" id="ARBA00023136"/>
    </source>
</evidence>
<feature type="transmembrane region" description="Helical" evidence="9">
    <location>
        <begin position="172"/>
        <end position="191"/>
    </location>
</feature>
<dbReference type="PANTHER" id="PTHR12064">
    <property type="entry name" value="METAL TRANSPORTER CNNM"/>
    <property type="match status" value="1"/>
</dbReference>
<evidence type="ECO:0000256" key="1">
    <source>
        <dbReference type="ARBA" id="ARBA00004141"/>
    </source>
</evidence>
<keyword evidence="4 7" id="KW-1133">Transmembrane helix</keyword>
<accession>A0A7S3LGG6</accession>
<feature type="domain" description="CBS" evidence="11">
    <location>
        <begin position="308"/>
        <end position="368"/>
    </location>
</feature>
<feature type="transmembrane region" description="Helical" evidence="9">
    <location>
        <begin position="197"/>
        <end position="217"/>
    </location>
</feature>
<evidence type="ECO:0000259" key="11">
    <source>
        <dbReference type="PROSITE" id="PS51371"/>
    </source>
</evidence>
<evidence type="ECO:0000256" key="7">
    <source>
        <dbReference type="PROSITE-ProRule" id="PRU01193"/>
    </source>
</evidence>
<evidence type="ECO:0000256" key="8">
    <source>
        <dbReference type="SAM" id="MobiDB-lite"/>
    </source>
</evidence>
<keyword evidence="2 7" id="KW-0812">Transmembrane</keyword>
<feature type="domain" description="CBS" evidence="11">
    <location>
        <begin position="376"/>
        <end position="443"/>
    </location>
</feature>
<evidence type="ECO:0000256" key="3">
    <source>
        <dbReference type="ARBA" id="ARBA00022737"/>
    </source>
</evidence>
<dbReference type="InterPro" id="IPR000595">
    <property type="entry name" value="cNMP-bd_dom"/>
</dbReference>
<organism evidence="13">
    <name type="scientific">Amphora coffeiformis</name>
    <dbReference type="NCBI Taxonomy" id="265554"/>
    <lineage>
        <taxon>Eukaryota</taxon>
        <taxon>Sar</taxon>
        <taxon>Stramenopiles</taxon>
        <taxon>Ochrophyta</taxon>
        <taxon>Bacillariophyta</taxon>
        <taxon>Bacillariophyceae</taxon>
        <taxon>Bacillariophycidae</taxon>
        <taxon>Thalassiophysales</taxon>
        <taxon>Catenulaceae</taxon>
        <taxon>Amphora</taxon>
    </lineage>
</organism>
<dbReference type="CDD" id="cd04590">
    <property type="entry name" value="CBS_pair_CorC_HlyC_assoc"/>
    <property type="match status" value="1"/>
</dbReference>
<dbReference type="PROSITE" id="PS51371">
    <property type="entry name" value="CBS"/>
    <property type="match status" value="2"/>
</dbReference>
<dbReference type="EMBL" id="HBIM01024980">
    <property type="protein sequence ID" value="CAE0421928.1"/>
    <property type="molecule type" value="Transcribed_RNA"/>
</dbReference>
<gene>
    <name evidence="13" type="ORF">ACOF00016_LOCUS18542</name>
</gene>
<dbReference type="PROSITE" id="PS50042">
    <property type="entry name" value="CNMP_BINDING_3"/>
    <property type="match status" value="1"/>
</dbReference>
<dbReference type="InterPro" id="IPR046342">
    <property type="entry name" value="CBS_dom_sf"/>
</dbReference>
<dbReference type="InterPro" id="IPR045095">
    <property type="entry name" value="ACDP"/>
</dbReference>
<evidence type="ECO:0000256" key="2">
    <source>
        <dbReference type="ARBA" id="ARBA00022692"/>
    </source>
</evidence>
<feature type="transmembrane region" description="Helical" evidence="9">
    <location>
        <begin position="25"/>
        <end position="44"/>
    </location>
</feature>
<feature type="transmembrane region" description="Helical" evidence="9">
    <location>
        <begin position="114"/>
        <end position="141"/>
    </location>
</feature>
<dbReference type="AlphaFoldDB" id="A0A7S3LGG6"/>
<dbReference type="FunFam" id="3.10.580.10:FF:000006">
    <property type="entry name" value="DUF21 and CBS domain protein"/>
    <property type="match status" value="1"/>
</dbReference>
<feature type="transmembrane region" description="Helical" evidence="9">
    <location>
        <begin position="229"/>
        <end position="252"/>
    </location>
</feature>
<evidence type="ECO:0000259" key="10">
    <source>
        <dbReference type="PROSITE" id="PS50042"/>
    </source>
</evidence>
<dbReference type="SMART" id="SM00116">
    <property type="entry name" value="CBS"/>
    <property type="match status" value="2"/>
</dbReference>
<dbReference type="Pfam" id="PF01595">
    <property type="entry name" value="CNNM"/>
    <property type="match status" value="1"/>
</dbReference>
<dbReference type="SUPFAM" id="SSF54631">
    <property type="entry name" value="CBS-domain pair"/>
    <property type="match status" value="1"/>
</dbReference>
<dbReference type="Gene3D" id="3.10.580.10">
    <property type="entry name" value="CBS-domain"/>
    <property type="match status" value="1"/>
</dbReference>
<evidence type="ECO:0000259" key="12">
    <source>
        <dbReference type="PROSITE" id="PS51846"/>
    </source>
</evidence>
<feature type="region of interest" description="Disordered" evidence="8">
    <location>
        <begin position="615"/>
        <end position="648"/>
    </location>
</feature>
<dbReference type="InterPro" id="IPR000644">
    <property type="entry name" value="CBS_dom"/>
</dbReference>
<dbReference type="PROSITE" id="PS51846">
    <property type="entry name" value="CNNM"/>
    <property type="match status" value="1"/>
</dbReference>
<evidence type="ECO:0000313" key="13">
    <source>
        <dbReference type="EMBL" id="CAE0421928.1"/>
    </source>
</evidence>